<name>M2NMM6_BAUPA</name>
<dbReference type="eggNOG" id="ENOG502QPQS">
    <property type="taxonomic scope" value="Eukaryota"/>
</dbReference>
<proteinExistence type="predicted"/>
<dbReference type="PANTHER" id="PTHR31987">
    <property type="entry name" value="GLUTAMINASE A-RELATED"/>
    <property type="match status" value="1"/>
</dbReference>
<dbReference type="Pfam" id="PF16335">
    <property type="entry name" value="GtaA_6_Hairpin"/>
    <property type="match status" value="3"/>
</dbReference>
<dbReference type="HOGENOM" id="CLU_008020_1_0_1"/>
<evidence type="ECO:0000313" key="5">
    <source>
        <dbReference type="Proteomes" id="UP000011761"/>
    </source>
</evidence>
<dbReference type="STRING" id="717646.M2NMM6"/>
<dbReference type="Pfam" id="PF17168">
    <property type="entry name" value="DUF5127"/>
    <property type="match status" value="1"/>
</dbReference>
<feature type="domain" description="Glutaminase A central" evidence="2">
    <location>
        <begin position="359"/>
        <end position="481"/>
    </location>
</feature>
<feature type="chain" id="PRO_5004022130" description="Glutaminase" evidence="1">
    <location>
        <begin position="21"/>
        <end position="818"/>
    </location>
</feature>
<evidence type="ECO:0000259" key="3">
    <source>
        <dbReference type="Pfam" id="PF17168"/>
    </source>
</evidence>
<evidence type="ECO:0000259" key="2">
    <source>
        <dbReference type="Pfam" id="PF16335"/>
    </source>
</evidence>
<dbReference type="RefSeq" id="XP_007671625.1">
    <property type="nucleotide sequence ID" value="XM_007673435.1"/>
</dbReference>
<organism evidence="4 5">
    <name type="scientific">Baudoinia panamericana (strain UAMH 10762)</name>
    <name type="common">Angels' share fungus</name>
    <name type="synonym">Baudoinia compniacensis (strain UAMH 10762)</name>
    <dbReference type="NCBI Taxonomy" id="717646"/>
    <lineage>
        <taxon>Eukaryota</taxon>
        <taxon>Fungi</taxon>
        <taxon>Dikarya</taxon>
        <taxon>Ascomycota</taxon>
        <taxon>Pezizomycotina</taxon>
        <taxon>Dothideomycetes</taxon>
        <taxon>Dothideomycetidae</taxon>
        <taxon>Mycosphaerellales</taxon>
        <taxon>Teratosphaeriaceae</taxon>
        <taxon>Baudoinia</taxon>
    </lineage>
</organism>
<dbReference type="KEGG" id="bcom:BAUCODRAFT_169143"/>
<dbReference type="EMBL" id="KB445550">
    <property type="protein sequence ID" value="EMD00441.1"/>
    <property type="molecule type" value="Genomic_DNA"/>
</dbReference>
<dbReference type="GeneID" id="19109417"/>
<feature type="domain" description="Glutaminase A central" evidence="2">
    <location>
        <begin position="545"/>
        <end position="666"/>
    </location>
</feature>
<evidence type="ECO:0000313" key="4">
    <source>
        <dbReference type="EMBL" id="EMD00441.1"/>
    </source>
</evidence>
<dbReference type="OrthoDB" id="431715at2759"/>
<dbReference type="OMA" id="WTGYLVR"/>
<dbReference type="PANTHER" id="PTHR31987:SF12">
    <property type="entry name" value="PUTATIVE (AFU_ORTHOLOGUE AFUA_3G10910)-RELATED"/>
    <property type="match status" value="1"/>
</dbReference>
<accession>M2NMM6</accession>
<sequence length="818" mass="90745">MRSFAVYIAWAASLLTIANASTLTPPVLPLIVRNPYLSAWLANARDVPWSKWPIFYTGQSIGLSVLAHVPATNTVYPLLGRPQDSLGSSGDGYNVSFCQYLGAQYDASTTNLSYSIPSAHAGGADVELILSFLSPITPTSTLRQAIPAGYVTVYVKGDFDLDIYIDLNGQWVSGNRGSDIVWSLQETNFEDAKHLKTWQVKKKDEEVFVEYNDFAEWGALHFTGPADAHHEAGTSGVLRQRFSKTGHLHNTVDNAFRGIMDEEPVFAFSKRFNLSSNSTFGSSNASKEDSALFTISHLQNPVTQYASARGLTQMRPLWMSYFSSPTALITYHYLDFNSASALAANYSLQLSRDAYVSGSSNYADIVSLSARQVLGATSFSGTPDNPILFLKEISSNGNCQTVDVIFPAFPFFLYTNPRWLAYLLEPLIEHMLSGQYPNMYTMHDLGTHFPNMTGHADGNDEYMPVEECGDMLIMGLALVNSLLHGDGRNAQSLWSAEGGVPRLSHDLDADTEDESVSPFALPTRLETRDGVFGLDDQFGGKVVGASQAKKWLSKSYKLWKQWTSYLVEYSLEPHNQLCTDDFAGWLALQTNLALKGIIGIKAMSELAGIVGETADAKHYRNISEVYVKKWEKMGMSRDGGRAKLAYDWYGSWTTLYSLYADALLCFHPSSDYSKPRPDDVQHDGQQLLQPSVSRSINDSANFIPDHIYTTQSRWYTTVMQKYGLPLDSRHLYTKTDWEFQAAAVASRATRTEILDRVAKWLNETNTDLPFTDLHETEGEGAFPGPNFYARPVVGSHFAFLTLERACQGRGAGAFGYDV</sequence>
<dbReference type="Proteomes" id="UP000011761">
    <property type="component" value="Unassembled WGS sequence"/>
</dbReference>
<dbReference type="InterPro" id="IPR033433">
    <property type="entry name" value="GtaA_N"/>
</dbReference>
<feature type="domain" description="Glutaminase A central" evidence="2">
    <location>
        <begin position="700"/>
        <end position="800"/>
    </location>
</feature>
<protein>
    <recommendedName>
        <fullName evidence="6">Glutaminase</fullName>
    </recommendedName>
</protein>
<dbReference type="InterPro" id="IPR032514">
    <property type="entry name" value="GtaA_central"/>
</dbReference>
<evidence type="ECO:0000256" key="1">
    <source>
        <dbReference type="SAM" id="SignalP"/>
    </source>
</evidence>
<feature type="domain" description="Glutaminase A N-terminal" evidence="3">
    <location>
        <begin position="123"/>
        <end position="346"/>
    </location>
</feature>
<keyword evidence="5" id="KW-1185">Reference proteome</keyword>
<feature type="signal peptide" evidence="1">
    <location>
        <begin position="1"/>
        <end position="20"/>
    </location>
</feature>
<reference evidence="4 5" key="1">
    <citation type="journal article" date="2012" name="PLoS Pathog.">
        <title>Diverse lifestyles and strategies of plant pathogenesis encoded in the genomes of eighteen Dothideomycetes fungi.</title>
        <authorList>
            <person name="Ohm R.A."/>
            <person name="Feau N."/>
            <person name="Henrissat B."/>
            <person name="Schoch C.L."/>
            <person name="Horwitz B.A."/>
            <person name="Barry K.W."/>
            <person name="Condon B.J."/>
            <person name="Copeland A.C."/>
            <person name="Dhillon B."/>
            <person name="Glaser F."/>
            <person name="Hesse C.N."/>
            <person name="Kosti I."/>
            <person name="LaButti K."/>
            <person name="Lindquist E.A."/>
            <person name="Lucas S."/>
            <person name="Salamov A.A."/>
            <person name="Bradshaw R.E."/>
            <person name="Ciuffetti L."/>
            <person name="Hamelin R.C."/>
            <person name="Kema G.H.J."/>
            <person name="Lawrence C."/>
            <person name="Scott J.A."/>
            <person name="Spatafora J.W."/>
            <person name="Turgeon B.G."/>
            <person name="de Wit P.J.G.M."/>
            <person name="Zhong S."/>
            <person name="Goodwin S.B."/>
            <person name="Grigoriev I.V."/>
        </authorList>
    </citation>
    <scope>NUCLEOTIDE SEQUENCE [LARGE SCALE GENOMIC DNA]</scope>
    <source>
        <strain evidence="4 5">UAMH 10762</strain>
    </source>
</reference>
<keyword evidence="1" id="KW-0732">Signal</keyword>
<dbReference type="AlphaFoldDB" id="M2NMM6"/>
<gene>
    <name evidence="4" type="ORF">BAUCODRAFT_169143</name>
</gene>
<dbReference type="InterPro" id="IPR052743">
    <property type="entry name" value="Glutaminase_GtaA"/>
</dbReference>
<evidence type="ECO:0008006" key="6">
    <source>
        <dbReference type="Google" id="ProtNLM"/>
    </source>
</evidence>